<dbReference type="InterPro" id="IPR050882">
    <property type="entry name" value="Prepilin_peptidase/N-MTase"/>
</dbReference>
<proteinExistence type="inferred from homology"/>
<reference evidence="6" key="1">
    <citation type="journal article" date="2019" name="Int. J. Syst. Evol. Microbiol.">
        <title>The Global Catalogue of Microorganisms (GCM) 10K type strain sequencing project: providing services to taxonomists for standard genome sequencing and annotation.</title>
        <authorList>
            <consortium name="The Broad Institute Genomics Platform"/>
            <consortium name="The Broad Institute Genome Sequencing Center for Infectious Disease"/>
            <person name="Wu L."/>
            <person name="Ma J."/>
        </authorList>
    </citation>
    <scope>NUCLEOTIDE SEQUENCE [LARGE SCALE GENOMIC DNA]</scope>
    <source>
        <strain evidence="6">JCM 3380</strain>
    </source>
</reference>
<dbReference type="Pfam" id="PF01478">
    <property type="entry name" value="Peptidase_A24"/>
    <property type="match status" value="1"/>
</dbReference>
<dbReference type="Proteomes" id="UP001500416">
    <property type="component" value="Unassembled WGS sequence"/>
</dbReference>
<evidence type="ECO:0000259" key="4">
    <source>
        <dbReference type="Pfam" id="PF01478"/>
    </source>
</evidence>
<keyword evidence="3" id="KW-0472">Membrane</keyword>
<dbReference type="EMBL" id="BAAABU010000002">
    <property type="protein sequence ID" value="GAA0214396.1"/>
    <property type="molecule type" value="Genomic_DNA"/>
</dbReference>
<dbReference type="PANTHER" id="PTHR30487">
    <property type="entry name" value="TYPE 4 PREPILIN-LIKE PROTEINS LEADER PEPTIDE-PROCESSING ENZYME"/>
    <property type="match status" value="1"/>
</dbReference>
<feature type="transmembrane region" description="Helical" evidence="3">
    <location>
        <begin position="81"/>
        <end position="101"/>
    </location>
</feature>
<comment type="similarity">
    <text evidence="1 2">Belongs to the peptidase A24 family.</text>
</comment>
<evidence type="ECO:0000313" key="6">
    <source>
        <dbReference type="Proteomes" id="UP001500416"/>
    </source>
</evidence>
<keyword evidence="3" id="KW-0812">Transmembrane</keyword>
<feature type="domain" description="Prepilin type IV endopeptidase peptidase" evidence="4">
    <location>
        <begin position="86"/>
        <end position="189"/>
    </location>
</feature>
<sequence length="223" mass="22230">MTVVWALSGAVAGLLAGVVGRGLVHRLAVPGGAPDRGCPRCGGPVGWTSRCCGRVLGPRLELVTAAVVASAAVRFAGRPEVVAFAFLGVLGVVLALIDVAVERLPDRLTLPAYPVLVALLAAAGDWAALGRAGLGCLALGGAYLVLGLARPGGLGPGDVKLAGVLGLALGWLGWPELVVGGALAFVLLGLTSAVLLAARRITLRDALAFGPFMLVGALVAIAL</sequence>
<keyword evidence="6" id="KW-1185">Reference proteome</keyword>
<evidence type="ECO:0000256" key="2">
    <source>
        <dbReference type="RuleBase" id="RU003793"/>
    </source>
</evidence>
<evidence type="ECO:0000256" key="3">
    <source>
        <dbReference type="SAM" id="Phobius"/>
    </source>
</evidence>
<dbReference type="InterPro" id="IPR000045">
    <property type="entry name" value="Prepilin_IV_endopep_pep"/>
</dbReference>
<evidence type="ECO:0000256" key="1">
    <source>
        <dbReference type="ARBA" id="ARBA00005801"/>
    </source>
</evidence>
<dbReference type="RefSeq" id="WP_343932441.1">
    <property type="nucleotide sequence ID" value="NZ_BAAABU010000002.1"/>
</dbReference>
<protein>
    <submittedName>
        <fullName evidence="5">A24 family peptidase</fullName>
    </submittedName>
</protein>
<evidence type="ECO:0000313" key="5">
    <source>
        <dbReference type="EMBL" id="GAA0214396.1"/>
    </source>
</evidence>
<dbReference type="Gene3D" id="1.20.120.1220">
    <property type="match status" value="1"/>
</dbReference>
<dbReference type="PRINTS" id="PR00864">
    <property type="entry name" value="PREPILNPTASE"/>
</dbReference>
<feature type="transmembrane region" description="Helical" evidence="3">
    <location>
        <begin position="177"/>
        <end position="198"/>
    </location>
</feature>
<accession>A0ABP3CSI5</accession>
<gene>
    <name evidence="5" type="ORF">GCM10010492_10260</name>
</gene>
<dbReference type="PANTHER" id="PTHR30487:SF0">
    <property type="entry name" value="PREPILIN LEADER PEPTIDASE_N-METHYLTRANSFERASE-RELATED"/>
    <property type="match status" value="1"/>
</dbReference>
<comment type="caution">
    <text evidence="5">The sequence shown here is derived from an EMBL/GenBank/DDBJ whole genome shotgun (WGS) entry which is preliminary data.</text>
</comment>
<feature type="transmembrane region" description="Helical" evidence="3">
    <location>
        <begin position="205"/>
        <end position="222"/>
    </location>
</feature>
<name>A0ABP3CSI5_9PSEU</name>
<feature type="transmembrane region" description="Helical" evidence="3">
    <location>
        <begin position="113"/>
        <end position="146"/>
    </location>
</feature>
<organism evidence="5 6">
    <name type="scientific">Saccharothrix mutabilis subsp. mutabilis</name>
    <dbReference type="NCBI Taxonomy" id="66855"/>
    <lineage>
        <taxon>Bacteria</taxon>
        <taxon>Bacillati</taxon>
        <taxon>Actinomycetota</taxon>
        <taxon>Actinomycetes</taxon>
        <taxon>Pseudonocardiales</taxon>
        <taxon>Pseudonocardiaceae</taxon>
        <taxon>Saccharothrix</taxon>
    </lineage>
</organism>
<keyword evidence="3" id="KW-1133">Transmembrane helix</keyword>
<dbReference type="InterPro" id="IPR014032">
    <property type="entry name" value="Peptidase_A24A_bac"/>
</dbReference>